<dbReference type="GO" id="GO:0032040">
    <property type="term" value="C:small-subunit processome"/>
    <property type="evidence" value="ECO:0007669"/>
    <property type="project" value="InterPro"/>
</dbReference>
<dbReference type="OrthoDB" id="441771at2759"/>
<feature type="compositionally biased region" description="Basic and acidic residues" evidence="7">
    <location>
        <begin position="287"/>
        <end position="345"/>
    </location>
</feature>
<feature type="region of interest" description="Disordered" evidence="7">
    <location>
        <begin position="177"/>
        <end position="223"/>
    </location>
</feature>
<feature type="region of interest" description="Disordered" evidence="7">
    <location>
        <begin position="1"/>
        <end position="38"/>
    </location>
</feature>
<feature type="region of interest" description="Disordered" evidence="7">
    <location>
        <begin position="277"/>
        <end position="441"/>
    </location>
</feature>
<dbReference type="InterPro" id="IPR007276">
    <property type="entry name" value="Nop14"/>
</dbReference>
<name>A0A6G1I6C9_9PEZI</name>
<feature type="compositionally biased region" description="Low complexity" evidence="7">
    <location>
        <begin position="68"/>
        <end position="81"/>
    </location>
</feature>
<feature type="compositionally biased region" description="Acidic residues" evidence="7">
    <location>
        <begin position="394"/>
        <end position="415"/>
    </location>
</feature>
<feature type="region of interest" description="Disordered" evidence="7">
    <location>
        <begin position="114"/>
        <end position="159"/>
    </location>
</feature>
<reference evidence="8" key="1">
    <citation type="journal article" date="2020" name="Stud. Mycol.">
        <title>101 Dothideomycetes genomes: a test case for predicting lifestyles and emergence of pathogens.</title>
        <authorList>
            <person name="Haridas S."/>
            <person name="Albert R."/>
            <person name="Binder M."/>
            <person name="Bloem J."/>
            <person name="Labutti K."/>
            <person name="Salamov A."/>
            <person name="Andreopoulos B."/>
            <person name="Baker S."/>
            <person name="Barry K."/>
            <person name="Bills G."/>
            <person name="Bluhm B."/>
            <person name="Cannon C."/>
            <person name="Castanera R."/>
            <person name="Culley D."/>
            <person name="Daum C."/>
            <person name="Ezra D."/>
            <person name="Gonzalez J."/>
            <person name="Henrissat B."/>
            <person name="Kuo A."/>
            <person name="Liang C."/>
            <person name="Lipzen A."/>
            <person name="Lutzoni F."/>
            <person name="Magnuson J."/>
            <person name="Mondo S."/>
            <person name="Nolan M."/>
            <person name="Ohm R."/>
            <person name="Pangilinan J."/>
            <person name="Park H.-J."/>
            <person name="Ramirez L."/>
            <person name="Alfaro M."/>
            <person name="Sun H."/>
            <person name="Tritt A."/>
            <person name="Yoshinaga Y."/>
            <person name="Zwiers L.-H."/>
            <person name="Turgeon B."/>
            <person name="Goodwin S."/>
            <person name="Spatafora J."/>
            <person name="Crous P."/>
            <person name="Grigoriev I."/>
        </authorList>
    </citation>
    <scope>NUCLEOTIDE SEQUENCE</scope>
    <source>
        <strain evidence="8">CBS 262.69</strain>
    </source>
</reference>
<evidence type="ECO:0000256" key="5">
    <source>
        <dbReference type="ARBA" id="ARBA00023242"/>
    </source>
</evidence>
<keyword evidence="4" id="KW-0698">rRNA processing</keyword>
<protein>
    <submittedName>
        <fullName evidence="8">Nop14-like protein</fullName>
    </submittedName>
</protein>
<feature type="region of interest" description="Disordered" evidence="7">
    <location>
        <begin position="55"/>
        <end position="91"/>
    </location>
</feature>
<evidence type="ECO:0000256" key="7">
    <source>
        <dbReference type="SAM" id="MobiDB-lite"/>
    </source>
</evidence>
<organism evidence="8 9">
    <name type="scientific">Trichodelitschia bisporula</name>
    <dbReference type="NCBI Taxonomy" id="703511"/>
    <lineage>
        <taxon>Eukaryota</taxon>
        <taxon>Fungi</taxon>
        <taxon>Dikarya</taxon>
        <taxon>Ascomycota</taxon>
        <taxon>Pezizomycotina</taxon>
        <taxon>Dothideomycetes</taxon>
        <taxon>Dothideomycetes incertae sedis</taxon>
        <taxon>Phaeotrichales</taxon>
        <taxon>Phaeotrichaceae</taxon>
        <taxon>Trichodelitschia</taxon>
    </lineage>
</organism>
<feature type="compositionally biased region" description="Low complexity" evidence="7">
    <location>
        <begin position="277"/>
        <end position="286"/>
    </location>
</feature>
<dbReference type="GO" id="GO:0030692">
    <property type="term" value="C:Noc4p-Nop14p complex"/>
    <property type="evidence" value="ECO:0007669"/>
    <property type="project" value="TreeGrafter"/>
</dbReference>
<comment type="similarity">
    <text evidence="2">Belongs to the NOP14 family.</text>
</comment>
<comment type="function">
    <text evidence="6">Involved in nucleolar processing of pre-18S ribosomal RNA. Has a role in the nuclear export of 40S pre-ribosomal subunit to the cytoplasm.</text>
</comment>
<evidence type="ECO:0000256" key="2">
    <source>
        <dbReference type="ARBA" id="ARBA00007466"/>
    </source>
</evidence>
<dbReference type="PANTHER" id="PTHR23183:SF0">
    <property type="entry name" value="NUCLEOLAR PROTEIN 14"/>
    <property type="match status" value="1"/>
</dbReference>
<dbReference type="Pfam" id="PF04147">
    <property type="entry name" value="Nop14"/>
    <property type="match status" value="2"/>
</dbReference>
<feature type="compositionally biased region" description="Acidic residues" evidence="7">
    <location>
        <begin position="363"/>
        <end position="377"/>
    </location>
</feature>
<feature type="compositionally biased region" description="Basic and acidic residues" evidence="7">
    <location>
        <begin position="214"/>
        <end position="223"/>
    </location>
</feature>
<evidence type="ECO:0000256" key="1">
    <source>
        <dbReference type="ARBA" id="ARBA00004604"/>
    </source>
</evidence>
<proteinExistence type="inferred from homology"/>
<dbReference type="PANTHER" id="PTHR23183">
    <property type="entry name" value="NOP14"/>
    <property type="match status" value="1"/>
</dbReference>
<keyword evidence="3" id="KW-0690">Ribosome biogenesis</keyword>
<keyword evidence="9" id="KW-1185">Reference proteome</keyword>
<evidence type="ECO:0000313" key="8">
    <source>
        <dbReference type="EMBL" id="KAF2403744.1"/>
    </source>
</evidence>
<feature type="compositionally biased region" description="Basic and acidic residues" evidence="7">
    <location>
        <begin position="127"/>
        <end position="138"/>
    </location>
</feature>
<comment type="subcellular location">
    <subcellularLocation>
        <location evidence="1">Nucleus</location>
        <location evidence="1">Nucleolus</location>
    </subcellularLocation>
</comment>
<dbReference type="EMBL" id="ML996689">
    <property type="protein sequence ID" value="KAF2403744.1"/>
    <property type="molecule type" value="Genomic_DNA"/>
</dbReference>
<dbReference type="GO" id="GO:0030490">
    <property type="term" value="P:maturation of SSU-rRNA"/>
    <property type="evidence" value="ECO:0007669"/>
    <property type="project" value="TreeGrafter"/>
</dbReference>
<sequence>MAPSQLKRLKESLRQNGITGPPKSKKEKKKGVKPEQRVQRNVALANIRESFNPFEIKQPSRPSKMDVTTAKTMTGKAAKQAVARPGVTKSLGEQARRETLLLEMQKRNKVGGILDRRIGENDPTMTPEERALERFTREKGKKHKSSLFDLEMDEPEEQLTHMGRTLTLDERDMLVDDFDAGNLSSNSEEERDGIRPPKRRHAQLEELPGAQSEEPERKKTKAEVMKEVIAKSKLHKYERQAAKEEDEDVREELDKGIGDLRAVLGGLQNSLAKLPKPAAAESAFAAKPKEADPFGDYDKEIRKMALDRRSKPADRTKTDEEKIQEEAERLKELEEKRLRRMKGEAEESDEEESEASESVGNESDQEEEEEEEADDAVEFGLPSNTRVLERPAGFEDEDEFLVDVEMASSDEEDNESVGNSDSDSDSDSHASNDGGDDLREEDLEGSTLGLKSIQTCPRTYEDLLAAIEGVAWEHVTEAIRRIRVLHDLSLSADNRGKLADFSESLVQFLVERPNVKPALPLKAYEGVIRHIHSMARQFVDQIGQRFRTHLREMHSREDMTAGDLMVLTAIGAIFPTSDHFHQVVTPAITIMCRWLERTKPTEIEHLRTGAYIGALCIKYQGFSKRYIPELVRFTLQAMQTKHHPLPELEPHVANLIAMADLWSDKSAFTEIFSAAPAILESLKQRKAQQHIQILLDQAQLARRPLELHHHLPLPIKTAIPKFEENFNPDKHYDPDRERADAAKLRAEYKRERKGAMRELRKDSNFVAREKLKEKKEKDRAYEEKYRKLVSEIQGEEGREKNIYEREKRMRKSKH</sequence>
<feature type="compositionally biased region" description="Acidic residues" evidence="7">
    <location>
        <begin position="346"/>
        <end position="355"/>
    </location>
</feature>
<gene>
    <name evidence="8" type="ORF">EJ06DRAFT_546881</name>
</gene>
<dbReference type="AlphaFoldDB" id="A0A6G1I6C9"/>
<dbReference type="Proteomes" id="UP000799640">
    <property type="component" value="Unassembled WGS sequence"/>
</dbReference>
<evidence type="ECO:0000256" key="6">
    <source>
        <dbReference type="ARBA" id="ARBA00024695"/>
    </source>
</evidence>
<accession>A0A6G1I6C9</accession>
<evidence type="ECO:0000313" key="9">
    <source>
        <dbReference type="Proteomes" id="UP000799640"/>
    </source>
</evidence>
<evidence type="ECO:0000256" key="4">
    <source>
        <dbReference type="ARBA" id="ARBA00022552"/>
    </source>
</evidence>
<evidence type="ECO:0000256" key="3">
    <source>
        <dbReference type="ARBA" id="ARBA00022517"/>
    </source>
</evidence>
<keyword evidence="5" id="KW-0539">Nucleus</keyword>